<proteinExistence type="predicted"/>
<keyword evidence="3" id="KW-1185">Reference proteome</keyword>
<reference evidence="3" key="1">
    <citation type="journal article" date="2019" name="Int. J. Syst. Evol. Microbiol.">
        <title>The Global Catalogue of Microorganisms (GCM) 10K type strain sequencing project: providing services to taxonomists for standard genome sequencing and annotation.</title>
        <authorList>
            <consortium name="The Broad Institute Genomics Platform"/>
            <consortium name="The Broad Institute Genome Sequencing Center for Infectious Disease"/>
            <person name="Wu L."/>
            <person name="Ma J."/>
        </authorList>
    </citation>
    <scope>NUCLEOTIDE SEQUENCE [LARGE SCALE GENOMIC DNA]</scope>
    <source>
        <strain evidence="3">CECT 7698</strain>
    </source>
</reference>
<feature type="transmembrane region" description="Helical" evidence="1">
    <location>
        <begin position="230"/>
        <end position="252"/>
    </location>
</feature>
<feature type="transmembrane region" description="Helical" evidence="1">
    <location>
        <begin position="96"/>
        <end position="116"/>
    </location>
</feature>
<dbReference type="PANTHER" id="PTHR43044">
    <property type="match status" value="1"/>
</dbReference>
<protein>
    <recommendedName>
        <fullName evidence="4">Quinol:cytochrome c oxidoreductase quinone-binding subunit 2</fullName>
    </recommendedName>
</protein>
<keyword evidence="1" id="KW-1133">Transmembrane helix</keyword>
<dbReference type="EMBL" id="JBHRUG010000017">
    <property type="protein sequence ID" value="MFC3283520.1"/>
    <property type="molecule type" value="Genomic_DNA"/>
</dbReference>
<feature type="transmembrane region" description="Helical" evidence="1">
    <location>
        <begin position="327"/>
        <end position="349"/>
    </location>
</feature>
<sequence length="371" mass="41940">MKRLLTNMPLTTSAIAQHFRQQSTLVRVLLITLALSLLGAILAWHTLLQAWLVAWVLLAVLPLGAIALLMVHGLTGGAWGYESLHLWRNVAATMPLFALTLLPLLLGLDVLFPWTAPIEELPEVVRNKQAYLNKPFFIARTLFYLAAWTVLAWWLTRPTPARRWHALGLIVWALTLTFFCYDWLMSLEPTFYSDIYGLEVMAISVASVMAFGLLVGAARLRSAVRLDLANLWLSILLAWAFFAFSQLIIIWSANMPHEIGWYLHRREESWLLIGRIGVLLFLVIPFAMLLPTAAKYRSGWLQATAAICLTGHVLHVHWLVWPSFTTSGWAFLLGPLAIVTLAAAGLWWIGPDRRRELIAFHPAEEERHGRT</sequence>
<feature type="transmembrane region" description="Helical" evidence="1">
    <location>
        <begin position="50"/>
        <end position="75"/>
    </location>
</feature>
<evidence type="ECO:0000313" key="2">
    <source>
        <dbReference type="EMBL" id="MFC3283520.1"/>
    </source>
</evidence>
<organism evidence="2 3">
    <name type="scientific">Litchfieldella rifensis</name>
    <dbReference type="NCBI Taxonomy" id="762643"/>
    <lineage>
        <taxon>Bacteria</taxon>
        <taxon>Pseudomonadati</taxon>
        <taxon>Pseudomonadota</taxon>
        <taxon>Gammaproteobacteria</taxon>
        <taxon>Oceanospirillales</taxon>
        <taxon>Halomonadaceae</taxon>
        <taxon>Litchfieldella</taxon>
    </lineage>
</organism>
<accession>A0ABV7LMU2</accession>
<keyword evidence="1" id="KW-0812">Transmembrane</keyword>
<name>A0ABV7LMU2_9GAMM</name>
<keyword evidence="1" id="KW-0472">Membrane</keyword>
<evidence type="ECO:0008006" key="4">
    <source>
        <dbReference type="Google" id="ProtNLM"/>
    </source>
</evidence>
<gene>
    <name evidence="2" type="ORF">ACFOEV_07875</name>
</gene>
<evidence type="ECO:0000313" key="3">
    <source>
        <dbReference type="Proteomes" id="UP001595579"/>
    </source>
</evidence>
<dbReference type="PANTHER" id="PTHR43044:SF1">
    <property type="entry name" value="QUINOL:CYTOCHROME C OXIDOREDUCTASE QUINONE-BINDING SUBUNIT 2"/>
    <property type="match status" value="1"/>
</dbReference>
<feature type="transmembrane region" description="Helical" evidence="1">
    <location>
        <begin position="136"/>
        <end position="155"/>
    </location>
</feature>
<feature type="transmembrane region" description="Helical" evidence="1">
    <location>
        <begin position="300"/>
        <end position="321"/>
    </location>
</feature>
<feature type="transmembrane region" description="Helical" evidence="1">
    <location>
        <begin position="25"/>
        <end position="44"/>
    </location>
</feature>
<feature type="transmembrane region" description="Helical" evidence="1">
    <location>
        <begin position="272"/>
        <end position="293"/>
    </location>
</feature>
<feature type="transmembrane region" description="Helical" evidence="1">
    <location>
        <begin position="196"/>
        <end position="218"/>
    </location>
</feature>
<comment type="caution">
    <text evidence="2">The sequence shown here is derived from an EMBL/GenBank/DDBJ whole genome shotgun (WGS) entry which is preliminary data.</text>
</comment>
<feature type="transmembrane region" description="Helical" evidence="1">
    <location>
        <begin position="167"/>
        <end position="184"/>
    </location>
</feature>
<dbReference type="Proteomes" id="UP001595579">
    <property type="component" value="Unassembled WGS sequence"/>
</dbReference>
<dbReference type="RefSeq" id="WP_386772591.1">
    <property type="nucleotide sequence ID" value="NZ_JBHRUG010000017.1"/>
</dbReference>
<evidence type="ECO:0000256" key="1">
    <source>
        <dbReference type="SAM" id="Phobius"/>
    </source>
</evidence>